<dbReference type="Gene3D" id="2.40.170.20">
    <property type="entry name" value="TonB-dependent receptor, beta-barrel domain"/>
    <property type="match status" value="1"/>
</dbReference>
<evidence type="ECO:0000256" key="2">
    <source>
        <dbReference type="ARBA" id="ARBA00009810"/>
    </source>
</evidence>
<accession>A0A9J6RIT1</accession>
<evidence type="ECO:0000259" key="12">
    <source>
        <dbReference type="Pfam" id="PF00593"/>
    </source>
</evidence>
<dbReference type="GO" id="GO:0015343">
    <property type="term" value="F:siderophore-iron transmembrane transporter activity"/>
    <property type="evidence" value="ECO:0007669"/>
    <property type="project" value="InterPro"/>
</dbReference>
<dbReference type="InterPro" id="IPR039426">
    <property type="entry name" value="TonB-dep_rcpt-like"/>
</dbReference>
<dbReference type="PROSITE" id="PS52016">
    <property type="entry name" value="TONB_DEPENDENT_REC_3"/>
    <property type="match status" value="1"/>
</dbReference>
<comment type="caution">
    <text evidence="14">The sequence shown here is derived from an EMBL/GenBank/DDBJ whole genome shotgun (WGS) entry which is preliminary data.</text>
</comment>
<evidence type="ECO:0000256" key="5">
    <source>
        <dbReference type="ARBA" id="ARBA00022692"/>
    </source>
</evidence>
<dbReference type="Proteomes" id="UP001069090">
    <property type="component" value="Unassembled WGS sequence"/>
</dbReference>
<keyword evidence="4 10" id="KW-1134">Transmembrane beta strand</keyword>
<evidence type="ECO:0000256" key="6">
    <source>
        <dbReference type="ARBA" id="ARBA00023077"/>
    </source>
</evidence>
<dbReference type="AlphaFoldDB" id="A0A9J6RIT1"/>
<evidence type="ECO:0000313" key="15">
    <source>
        <dbReference type="Proteomes" id="UP001069090"/>
    </source>
</evidence>
<keyword evidence="15" id="KW-1185">Reference proteome</keyword>
<dbReference type="InterPro" id="IPR036942">
    <property type="entry name" value="Beta-barrel_TonB_sf"/>
</dbReference>
<keyword evidence="5 10" id="KW-0812">Transmembrane</keyword>
<reference evidence="14 15" key="1">
    <citation type="submission" date="2022-12" db="EMBL/GenBank/DDBJ databases">
        <title>Dasania phycosphaerae sp. nov., isolated from particulate material of the south coast of Korea.</title>
        <authorList>
            <person name="Jiang Y."/>
        </authorList>
    </citation>
    <scope>NUCLEOTIDE SEQUENCE [LARGE SCALE GENOMIC DNA]</scope>
    <source>
        <strain evidence="14 15">GY-19</strain>
    </source>
</reference>
<dbReference type="GO" id="GO:0038023">
    <property type="term" value="F:signaling receptor activity"/>
    <property type="evidence" value="ECO:0007669"/>
    <property type="project" value="InterPro"/>
</dbReference>
<proteinExistence type="inferred from homology"/>
<dbReference type="RefSeq" id="WP_258330750.1">
    <property type="nucleotide sequence ID" value="NZ_JAPTGG010000003.1"/>
</dbReference>
<comment type="subcellular location">
    <subcellularLocation>
        <location evidence="1 10">Cell outer membrane</location>
        <topology evidence="1 10">Multi-pass membrane protein</topology>
    </subcellularLocation>
</comment>
<dbReference type="InterPro" id="IPR000531">
    <property type="entry name" value="Beta-barrel_TonB"/>
</dbReference>
<dbReference type="GO" id="GO:0009279">
    <property type="term" value="C:cell outer membrane"/>
    <property type="evidence" value="ECO:0007669"/>
    <property type="project" value="UniProtKB-SubCell"/>
</dbReference>
<keyword evidence="9 10" id="KW-0998">Cell outer membrane</keyword>
<dbReference type="SUPFAM" id="SSF56935">
    <property type="entry name" value="Porins"/>
    <property type="match status" value="1"/>
</dbReference>
<dbReference type="Pfam" id="PF00593">
    <property type="entry name" value="TonB_dep_Rec_b-barrel"/>
    <property type="match status" value="1"/>
</dbReference>
<evidence type="ECO:0000256" key="8">
    <source>
        <dbReference type="ARBA" id="ARBA00023170"/>
    </source>
</evidence>
<evidence type="ECO:0000259" key="13">
    <source>
        <dbReference type="Pfam" id="PF07715"/>
    </source>
</evidence>
<evidence type="ECO:0000313" key="14">
    <source>
        <dbReference type="EMBL" id="MCZ0864598.1"/>
    </source>
</evidence>
<evidence type="ECO:0000256" key="1">
    <source>
        <dbReference type="ARBA" id="ARBA00004571"/>
    </source>
</evidence>
<dbReference type="InterPro" id="IPR012910">
    <property type="entry name" value="Plug_dom"/>
</dbReference>
<dbReference type="GO" id="GO:0015891">
    <property type="term" value="P:siderophore transport"/>
    <property type="evidence" value="ECO:0007669"/>
    <property type="project" value="InterPro"/>
</dbReference>
<dbReference type="InterPro" id="IPR037066">
    <property type="entry name" value="Plug_dom_sf"/>
</dbReference>
<keyword evidence="7 10" id="KW-0472">Membrane</keyword>
<feature type="domain" description="TonB-dependent receptor plug" evidence="13">
    <location>
        <begin position="54"/>
        <end position="162"/>
    </location>
</feature>
<evidence type="ECO:0000256" key="10">
    <source>
        <dbReference type="PROSITE-ProRule" id="PRU01360"/>
    </source>
</evidence>
<organism evidence="14 15">
    <name type="scientific">Dasania phycosphaerae</name>
    <dbReference type="NCBI Taxonomy" id="2950436"/>
    <lineage>
        <taxon>Bacteria</taxon>
        <taxon>Pseudomonadati</taxon>
        <taxon>Pseudomonadota</taxon>
        <taxon>Gammaproteobacteria</taxon>
        <taxon>Cellvibrionales</taxon>
        <taxon>Spongiibacteraceae</taxon>
        <taxon>Dasania</taxon>
    </lineage>
</organism>
<dbReference type="InterPro" id="IPR010105">
    <property type="entry name" value="TonB_sidphr_rcpt"/>
</dbReference>
<dbReference type="NCBIfam" id="TIGR01783">
    <property type="entry name" value="TonB-siderophor"/>
    <property type="match status" value="1"/>
</dbReference>
<dbReference type="EMBL" id="JAPTGG010000003">
    <property type="protein sequence ID" value="MCZ0864598.1"/>
    <property type="molecule type" value="Genomic_DNA"/>
</dbReference>
<comment type="similarity">
    <text evidence="2 10 11">Belongs to the TonB-dependent receptor family.</text>
</comment>
<keyword evidence="3 10" id="KW-0813">Transport</keyword>
<keyword evidence="6 11" id="KW-0798">TonB box</keyword>
<feature type="domain" description="TonB-dependent receptor-like beta-barrel" evidence="12">
    <location>
        <begin position="237"/>
        <end position="667"/>
    </location>
</feature>
<evidence type="ECO:0000256" key="7">
    <source>
        <dbReference type="ARBA" id="ARBA00023136"/>
    </source>
</evidence>
<evidence type="ECO:0000256" key="9">
    <source>
        <dbReference type="ARBA" id="ARBA00023237"/>
    </source>
</evidence>
<protein>
    <submittedName>
        <fullName evidence="14">TonB-dependent siderophore receptor</fullName>
    </submittedName>
</protein>
<evidence type="ECO:0000256" key="11">
    <source>
        <dbReference type="RuleBase" id="RU003357"/>
    </source>
</evidence>
<evidence type="ECO:0000256" key="3">
    <source>
        <dbReference type="ARBA" id="ARBA00022448"/>
    </source>
</evidence>
<dbReference type="PANTHER" id="PTHR30442:SF0">
    <property type="entry name" value="FE(3+) DICITRATE TRANSPORT PROTEIN FECA"/>
    <property type="match status" value="1"/>
</dbReference>
<dbReference type="Pfam" id="PF07715">
    <property type="entry name" value="Plug"/>
    <property type="match status" value="1"/>
</dbReference>
<dbReference type="PANTHER" id="PTHR30442">
    <property type="entry name" value="IRON III DICITRATE TRANSPORT PROTEIN FECA"/>
    <property type="match status" value="1"/>
</dbReference>
<gene>
    <name evidence="14" type="ORF">O0V09_05265</name>
</gene>
<dbReference type="Gene3D" id="2.170.130.10">
    <property type="entry name" value="TonB-dependent receptor, plug domain"/>
    <property type="match status" value="1"/>
</dbReference>
<sequence>MILVQQRYAPTALATAIITTTLPVYASDSAQPIEEVIISGSVLGSSLPEEVQFYPGNRNIISAEMLEKNAVLSIDGALQSVSGIKVQDETGTGVLPNVAVRGLNASRSGYTQFLLDGVPLTLAPYGHTGQSLFPMTLKSLDRIDIVRGGAAVQYGPNNVGGVINLVTKAIPEQWRTSLSEKLTSFSGGNLLSDSYVQTGGKLSDNFALQLEGNLIKGESFREHSDTEVQNWLLKTEWAIDEQQTLATTLQYYDADTEMPGALTTAAYKQDRSQSLRLEDEFQGNTKRITTRYNYQFKNLAGADAGEFDWMAFGHDSSRNFDWGFSTHPDATHWADSSAPVTHLRSSPREFSVWGTEPRVSLQFSGEQVSHKVTIGSRFVEEDIDYKLEQTDISTGIKTTPRDWRLQTSAIAAYVSDEISLLNDQLSITPGVRFEQVDMEFTDLGLNTEADNKITETLPGLTVGYASDEAWFFYGNAQRSLRVPQIAVIRGSGNEGAELAWNYELGTRYNWSENASVSASLYRIDFKDQLLYNSTNQSFENVGATQHQGVELEVFYAVAALPALKLHMAYSYLDSEQLEGVDKGKELPYASKHQLSWDASYQWQDIDMMLSGYYYSSSYSDNANTKVENVSGTVGELPAYTVWNLQISKTFALANEHSLFTALSVNNVFDKEYYFRGIDVSPAGRYPATERSISLEAKYSF</sequence>
<dbReference type="CDD" id="cd01347">
    <property type="entry name" value="ligand_gated_channel"/>
    <property type="match status" value="1"/>
</dbReference>
<name>A0A9J6RIT1_9GAMM</name>
<keyword evidence="8 14" id="KW-0675">Receptor</keyword>
<evidence type="ECO:0000256" key="4">
    <source>
        <dbReference type="ARBA" id="ARBA00022452"/>
    </source>
</evidence>